<dbReference type="RefSeq" id="YP_010061757.1">
    <property type="nucleotide sequence ID" value="NC_054786.1"/>
</dbReference>
<sequence length="52" mass="5884">MSEVLLGFLSMFLWFFLAVTALAWCIDLLERRKENRGDTPAPGQAESPEAVR</sequence>
<gene>
    <name evidence="1" type="primary">60</name>
    <name evidence="1" type="ORF">SEA_REFUGE_60</name>
</gene>
<dbReference type="KEGG" id="vg:64871374"/>
<protein>
    <submittedName>
        <fullName evidence="1">Uncharacterized protein</fullName>
    </submittedName>
</protein>
<name>A0A482JEN1_9CAUD</name>
<evidence type="ECO:0000313" key="1">
    <source>
        <dbReference type="EMBL" id="QBP31078.1"/>
    </source>
</evidence>
<organism evidence="1 2">
    <name type="scientific">Mycobacterium phage Refuge</name>
    <dbReference type="NCBI Taxonomy" id="2517967"/>
    <lineage>
        <taxon>Viruses</taxon>
        <taxon>Duplodnaviria</taxon>
        <taxon>Heunggongvirae</taxon>
        <taxon>Uroviricota</taxon>
        <taxon>Caudoviricetes</taxon>
        <taxon>Refugevirus</taxon>
        <taxon>Refugevirus refuge</taxon>
    </lineage>
</organism>
<dbReference type="GeneID" id="64871374"/>
<proteinExistence type="predicted"/>
<reference evidence="1 2" key="1">
    <citation type="submission" date="2019-02" db="EMBL/GenBank/DDBJ databases">
        <authorList>
            <person name="Borges K.M."/>
            <person name="Daniels K.G."/>
            <person name="Guerrette L.R."/>
            <person name="Hannigan S.R."/>
            <person name="Hodsdon B.M."/>
            <person name="Krystek B.N."/>
            <person name="Paluszek M.C."/>
            <person name="Pettit J.E."/>
            <person name="Riccardi S.G."/>
            <person name="Rossignol A."/>
            <person name="Verrell S.C."/>
            <person name="Divens A.M."/>
            <person name="Garlena R.A."/>
            <person name="Russell D.A."/>
            <person name="Pope W.H."/>
            <person name="Jacobs-Sera D."/>
            <person name="Hatfull G.F."/>
        </authorList>
    </citation>
    <scope>NUCLEOTIDE SEQUENCE [LARGE SCALE GENOMIC DNA]</scope>
</reference>
<accession>A0A482JEN1</accession>
<dbReference type="EMBL" id="MK494113">
    <property type="protein sequence ID" value="QBP31078.1"/>
    <property type="molecule type" value="Genomic_DNA"/>
</dbReference>
<dbReference type="Proteomes" id="UP000294688">
    <property type="component" value="Segment"/>
</dbReference>
<keyword evidence="2" id="KW-1185">Reference proteome</keyword>
<evidence type="ECO:0000313" key="2">
    <source>
        <dbReference type="Proteomes" id="UP000294688"/>
    </source>
</evidence>